<name>A0A6C0EA50_9ZZZZ</name>
<sequence length="106" mass="12557">MRGEYRLVEILPNISLTFHHGDLLWIFNFEDRTETIAPLLSDAYYEKYKSYLLNLRKRVRSDKITPLMLRRIVIAALQHNKDCREKSITLKMLDAKYGRRTSQPSA</sequence>
<protein>
    <submittedName>
        <fullName evidence="1">Uncharacterized protein</fullName>
    </submittedName>
</protein>
<organism evidence="1">
    <name type="scientific">viral metagenome</name>
    <dbReference type="NCBI Taxonomy" id="1070528"/>
    <lineage>
        <taxon>unclassified sequences</taxon>
        <taxon>metagenomes</taxon>
        <taxon>organismal metagenomes</taxon>
    </lineage>
</organism>
<dbReference type="AlphaFoldDB" id="A0A6C0EA50"/>
<evidence type="ECO:0000313" key="1">
    <source>
        <dbReference type="EMBL" id="QHT26016.1"/>
    </source>
</evidence>
<accession>A0A6C0EA50</accession>
<dbReference type="EMBL" id="MN739777">
    <property type="protein sequence ID" value="QHT26016.1"/>
    <property type="molecule type" value="Genomic_DNA"/>
</dbReference>
<reference evidence="1" key="1">
    <citation type="journal article" date="2020" name="Nature">
        <title>Giant virus diversity and host interactions through global metagenomics.</title>
        <authorList>
            <person name="Schulz F."/>
            <person name="Roux S."/>
            <person name="Paez-Espino D."/>
            <person name="Jungbluth S."/>
            <person name="Walsh D.A."/>
            <person name="Denef V.J."/>
            <person name="McMahon K.D."/>
            <person name="Konstantinidis K.T."/>
            <person name="Eloe-Fadrosh E.A."/>
            <person name="Kyrpides N.C."/>
            <person name="Woyke T."/>
        </authorList>
    </citation>
    <scope>NUCLEOTIDE SEQUENCE</scope>
    <source>
        <strain evidence="1">GVMAG-M-3300023179-27</strain>
    </source>
</reference>
<proteinExistence type="predicted"/>